<dbReference type="EMBL" id="JANGAC010000007">
    <property type="protein sequence ID" value="MCQ4923566.1"/>
    <property type="molecule type" value="Genomic_DNA"/>
</dbReference>
<sequence length="68" mass="8253">MERIPSIKNNPEFDIYYQSENLQNTDFTSYENLDSRRPDAYVGFSNDIFLYPQSFFTSFDDLEWYDEL</sequence>
<evidence type="ECO:0000313" key="2">
    <source>
        <dbReference type="Proteomes" id="UP001524478"/>
    </source>
</evidence>
<gene>
    <name evidence="1" type="ORF">NE686_10740</name>
</gene>
<comment type="caution">
    <text evidence="1">The sequence shown here is derived from an EMBL/GenBank/DDBJ whole genome shotgun (WGS) entry which is preliminary data.</text>
</comment>
<reference evidence="1 2" key="1">
    <citation type="submission" date="2022-06" db="EMBL/GenBank/DDBJ databases">
        <title>Isolation of gut microbiota from human fecal samples.</title>
        <authorList>
            <person name="Pamer E.G."/>
            <person name="Barat B."/>
            <person name="Waligurski E."/>
            <person name="Medina S."/>
            <person name="Paddock L."/>
            <person name="Mostad J."/>
        </authorList>
    </citation>
    <scope>NUCLEOTIDE SEQUENCE [LARGE SCALE GENOMIC DNA]</scope>
    <source>
        <strain evidence="1 2">DFI.7.95</strain>
    </source>
</reference>
<dbReference type="Proteomes" id="UP001524478">
    <property type="component" value="Unassembled WGS sequence"/>
</dbReference>
<accession>A0ABT1SAS0</accession>
<protein>
    <submittedName>
        <fullName evidence="1">Uncharacterized protein</fullName>
    </submittedName>
</protein>
<dbReference type="RefSeq" id="WP_216561767.1">
    <property type="nucleotide sequence ID" value="NZ_CP172320.1"/>
</dbReference>
<evidence type="ECO:0000313" key="1">
    <source>
        <dbReference type="EMBL" id="MCQ4923566.1"/>
    </source>
</evidence>
<organism evidence="1 2">
    <name type="scientific">Tissierella carlieri</name>
    <dbReference type="NCBI Taxonomy" id="689904"/>
    <lineage>
        <taxon>Bacteria</taxon>
        <taxon>Bacillati</taxon>
        <taxon>Bacillota</taxon>
        <taxon>Tissierellia</taxon>
        <taxon>Tissierellales</taxon>
        <taxon>Tissierellaceae</taxon>
        <taxon>Tissierella</taxon>
    </lineage>
</organism>
<name>A0ABT1SAS0_9FIRM</name>
<proteinExistence type="predicted"/>
<keyword evidence="2" id="KW-1185">Reference proteome</keyword>